<evidence type="ECO:0000313" key="5">
    <source>
        <dbReference type="Proteomes" id="UP000053766"/>
    </source>
</evidence>
<dbReference type="AlphaFoldDB" id="A0A0D8XG66"/>
<name>A0A0D8XG66_DICVI</name>
<protein>
    <recommendedName>
        <fullName evidence="3">ShKT domain-containing protein</fullName>
    </recommendedName>
</protein>
<dbReference type="PROSITE" id="PS51670">
    <property type="entry name" value="SHKT"/>
    <property type="match status" value="1"/>
</dbReference>
<feature type="domain" description="ShKT" evidence="3">
    <location>
        <begin position="1"/>
        <end position="17"/>
    </location>
</feature>
<keyword evidence="5" id="KW-1185">Reference proteome</keyword>
<feature type="compositionally biased region" description="Polar residues" evidence="2">
    <location>
        <begin position="216"/>
        <end position="230"/>
    </location>
</feature>
<feature type="region of interest" description="Disordered" evidence="2">
    <location>
        <begin position="54"/>
        <end position="73"/>
    </location>
</feature>
<comment type="caution">
    <text evidence="1">Lacks conserved residue(s) required for the propagation of feature annotation.</text>
</comment>
<accession>A0A0D8XG66</accession>
<dbReference type="OrthoDB" id="5864178at2759"/>
<feature type="region of interest" description="Disordered" evidence="2">
    <location>
        <begin position="187"/>
        <end position="230"/>
    </location>
</feature>
<dbReference type="Proteomes" id="UP000053766">
    <property type="component" value="Unassembled WGS sequence"/>
</dbReference>
<evidence type="ECO:0000313" key="4">
    <source>
        <dbReference type="EMBL" id="KJH42682.1"/>
    </source>
</evidence>
<reference evidence="5" key="2">
    <citation type="journal article" date="2016" name="Sci. Rep.">
        <title>Dictyocaulus viviparus genome, variome and transcriptome elucidate lungworm biology and support future intervention.</title>
        <authorList>
            <person name="McNulty S.N."/>
            <person name="Strube C."/>
            <person name="Rosa B.A."/>
            <person name="Martin J.C."/>
            <person name="Tyagi R."/>
            <person name="Choi Y.J."/>
            <person name="Wang Q."/>
            <person name="Hallsworth Pepin K."/>
            <person name="Zhang X."/>
            <person name="Ozersky P."/>
            <person name="Wilson R.K."/>
            <person name="Sternberg P.W."/>
            <person name="Gasser R.B."/>
            <person name="Mitreva M."/>
        </authorList>
    </citation>
    <scope>NUCLEOTIDE SEQUENCE [LARGE SCALE GENOMIC DNA]</scope>
    <source>
        <strain evidence="5">HannoverDv2000</strain>
    </source>
</reference>
<proteinExistence type="predicted"/>
<sequence>MSQTFMKSFCARSCGFCYKPPSVEGPDASIILPPITTTSIPLITMWKTSTSFPTSSTTTTTSTTYPRTTNKTTRTPAHLPEWCWKSGRPASVSRLLLWWSHPSVVFTADALRPLASPDSKKYLSLSKSAHLTCNETLGVEDSERNKDSIVRRFPSSQSANPSAFRANYSTSVSSVKYTIQKPVPKSPFLTTNPASHMTPAAPGTSAAVAPDDSAHGQLQTASHSQLQNNNASRHYKTGKFFLSSRSFRLFMSGNSEFPASTGIPPSQLQIFAGSALLRNAVAAAGLVSLVGSGFYEAAS</sequence>
<evidence type="ECO:0000259" key="3">
    <source>
        <dbReference type="PROSITE" id="PS51670"/>
    </source>
</evidence>
<evidence type="ECO:0000256" key="2">
    <source>
        <dbReference type="SAM" id="MobiDB-lite"/>
    </source>
</evidence>
<reference evidence="4 5" key="1">
    <citation type="submission" date="2013-11" db="EMBL/GenBank/DDBJ databases">
        <title>Draft genome of the bovine lungworm Dictyocaulus viviparus.</title>
        <authorList>
            <person name="Mitreva M."/>
        </authorList>
    </citation>
    <scope>NUCLEOTIDE SEQUENCE [LARGE SCALE GENOMIC DNA]</scope>
    <source>
        <strain evidence="4 5">HannoverDv2000</strain>
    </source>
</reference>
<evidence type="ECO:0000256" key="1">
    <source>
        <dbReference type="PROSITE-ProRule" id="PRU01005"/>
    </source>
</evidence>
<dbReference type="EMBL" id="KN716638">
    <property type="protein sequence ID" value="KJH42682.1"/>
    <property type="molecule type" value="Genomic_DNA"/>
</dbReference>
<organism evidence="4 5">
    <name type="scientific">Dictyocaulus viviparus</name>
    <name type="common">Bovine lungworm</name>
    <dbReference type="NCBI Taxonomy" id="29172"/>
    <lineage>
        <taxon>Eukaryota</taxon>
        <taxon>Metazoa</taxon>
        <taxon>Ecdysozoa</taxon>
        <taxon>Nematoda</taxon>
        <taxon>Chromadorea</taxon>
        <taxon>Rhabditida</taxon>
        <taxon>Rhabditina</taxon>
        <taxon>Rhabditomorpha</taxon>
        <taxon>Strongyloidea</taxon>
        <taxon>Metastrongylidae</taxon>
        <taxon>Dictyocaulus</taxon>
    </lineage>
</organism>
<gene>
    <name evidence="4" type="ORF">DICVIV_11316</name>
</gene>
<dbReference type="InterPro" id="IPR003582">
    <property type="entry name" value="ShKT_dom"/>
</dbReference>